<organism evidence="1 2">
    <name type="scientific">Aurantiacibacter xanthus</name>
    <dbReference type="NCBI Taxonomy" id="1784712"/>
    <lineage>
        <taxon>Bacteria</taxon>
        <taxon>Pseudomonadati</taxon>
        <taxon>Pseudomonadota</taxon>
        <taxon>Alphaproteobacteria</taxon>
        <taxon>Sphingomonadales</taxon>
        <taxon>Erythrobacteraceae</taxon>
        <taxon>Aurantiacibacter</taxon>
    </lineage>
</organism>
<dbReference type="EMBL" id="QXFM01000077">
    <property type="protein sequence ID" value="RIV87216.1"/>
    <property type="molecule type" value="Genomic_DNA"/>
</dbReference>
<name>A0A3A1P651_9SPHN</name>
<sequence>MTDTRCWEIDRLAAKRLLDCLKIEVPPAMIDEVATAFADHRAEVQRWTADRVQSRIIGVLEEQSVHDFAQRDADWANGFIAAEQMVARLSLNELLDQPHGKAQSKGQVLRSLVRGARKRSAIVEKRSG</sequence>
<evidence type="ECO:0000313" key="1">
    <source>
        <dbReference type="EMBL" id="RIV87216.1"/>
    </source>
</evidence>
<dbReference type="OrthoDB" id="7510442at2"/>
<keyword evidence="2" id="KW-1185">Reference proteome</keyword>
<dbReference type="RefSeq" id="WP_119592663.1">
    <property type="nucleotide sequence ID" value="NZ_QXFM01000077.1"/>
</dbReference>
<dbReference type="AlphaFoldDB" id="A0A3A1P651"/>
<protein>
    <submittedName>
        <fullName evidence="1">Uncharacterized protein</fullName>
    </submittedName>
</protein>
<dbReference type="Proteomes" id="UP000265366">
    <property type="component" value="Unassembled WGS sequence"/>
</dbReference>
<comment type="caution">
    <text evidence="1">The sequence shown here is derived from an EMBL/GenBank/DDBJ whole genome shotgun (WGS) entry which is preliminary data.</text>
</comment>
<accession>A0A3A1P651</accession>
<reference evidence="1 2" key="1">
    <citation type="submission" date="2018-08" db="EMBL/GenBank/DDBJ databases">
        <title>Erythrobacter zhengii sp.nov., a bacterium isolated from deep-sea sediment.</title>
        <authorList>
            <person name="Fang C."/>
            <person name="Wu Y.-H."/>
            <person name="Sun C."/>
            <person name="Wang H."/>
            <person name="Cheng H."/>
            <person name="Meng F.-X."/>
            <person name="Wang C.-S."/>
            <person name="Xu X.-W."/>
        </authorList>
    </citation>
    <scope>NUCLEOTIDE SEQUENCE [LARGE SCALE GENOMIC DNA]</scope>
    <source>
        <strain evidence="1 2">CCTCC AB 2015396</strain>
    </source>
</reference>
<proteinExistence type="predicted"/>
<evidence type="ECO:0000313" key="2">
    <source>
        <dbReference type="Proteomes" id="UP000265366"/>
    </source>
</evidence>
<gene>
    <name evidence="1" type="ORF">D2V17_08625</name>
</gene>